<protein>
    <submittedName>
        <fullName evidence="1">Uncharacterized protein</fullName>
    </submittedName>
</protein>
<reference evidence="1 2" key="1">
    <citation type="submission" date="2016-06" db="EMBL/GenBank/DDBJ databases">
        <title>Simultaneous identification of Haemophilus influenzae and Haemophilus haemolyticus using TaqMan real-time PCR.</title>
        <authorList>
            <person name="Price E.P."/>
            <person name="Sarovich D.S."/>
            <person name="Harris T."/>
            <person name="Spargo J.C."/>
            <person name="Nosworthy E."/>
            <person name="Beissbarth J."/>
            <person name="Smith-Vaughan H."/>
        </authorList>
    </citation>
    <scope>NUCLEOTIDE SEQUENCE [LARGE SCALE GENOMIC DNA]</scope>
    <source>
        <strain evidence="1 2">ATCC 7901</strain>
    </source>
</reference>
<proteinExistence type="predicted"/>
<dbReference type="Proteomes" id="UP000092746">
    <property type="component" value="Unassembled WGS sequence"/>
</dbReference>
<evidence type="ECO:0000313" key="1">
    <source>
        <dbReference type="EMBL" id="OBY52904.1"/>
    </source>
</evidence>
<dbReference type="AlphaFoldDB" id="A0AAP7GZ29"/>
<evidence type="ECO:0000313" key="2">
    <source>
        <dbReference type="Proteomes" id="UP000092746"/>
    </source>
</evidence>
<sequence>MRIGQLAQLNEVAYGSDFLYTTSELYGFFYLKFRGKHRKTLKKKTIFKTEQAVEQTVYRTKNMLNRALYSISIALHSAHDRKYYLKSTLCCIVLWRCYTVLRIPSLFLFKFHQRLDL</sequence>
<comment type="caution">
    <text evidence="1">The sequence shown here is derived from an EMBL/GenBank/DDBJ whole genome shotgun (WGS) entry which is preliminary data.</text>
</comment>
<name>A0AAP7GZ29_AGGAP</name>
<gene>
    <name evidence="1" type="ORF">BBB52_03750</name>
</gene>
<organism evidence="1 2">
    <name type="scientific">Aggregatibacter aphrophilus</name>
    <name type="common">Haemophilus aphrophilus</name>
    <dbReference type="NCBI Taxonomy" id="732"/>
    <lineage>
        <taxon>Bacteria</taxon>
        <taxon>Pseudomonadati</taxon>
        <taxon>Pseudomonadota</taxon>
        <taxon>Gammaproteobacteria</taxon>
        <taxon>Pasteurellales</taxon>
        <taxon>Pasteurellaceae</taxon>
        <taxon>Aggregatibacter</taxon>
    </lineage>
</organism>
<accession>A0AAP7GZ29</accession>
<dbReference type="EMBL" id="MAQE01000011">
    <property type="protein sequence ID" value="OBY52904.1"/>
    <property type="molecule type" value="Genomic_DNA"/>
</dbReference>